<sequence>MRGWVLLGLLASTQVWAEACVVQSQAERVSVKVCQQNRTIPPKLFHDGFCQPNLPGQQVEVQHLEQCPQGAYGICLGARVERMPYEQDIHYYGVASDAAYLKPFCEQNSGGHWQTP</sequence>
<protein>
    <submittedName>
        <fullName evidence="2">NADH:ubiquinone oxidoreductase</fullName>
    </submittedName>
</protein>
<dbReference type="KEGG" id="prh:LT40_16480"/>
<proteinExistence type="predicted"/>
<organism evidence="2 3">
    <name type="scientific">Pseudomonas rhizosphaerae</name>
    <dbReference type="NCBI Taxonomy" id="216142"/>
    <lineage>
        <taxon>Bacteria</taxon>
        <taxon>Pseudomonadati</taxon>
        <taxon>Pseudomonadota</taxon>
        <taxon>Gammaproteobacteria</taxon>
        <taxon>Pseudomonadales</taxon>
        <taxon>Pseudomonadaceae</taxon>
        <taxon>Pseudomonas</taxon>
    </lineage>
</organism>
<gene>
    <name evidence="2" type="ORF">LT40_16480</name>
</gene>
<dbReference type="HOGENOM" id="CLU_2071110_0_0_6"/>
<feature type="signal peptide" evidence="1">
    <location>
        <begin position="1"/>
        <end position="17"/>
    </location>
</feature>
<evidence type="ECO:0000313" key="3">
    <source>
        <dbReference type="Proteomes" id="UP000029499"/>
    </source>
</evidence>
<evidence type="ECO:0000256" key="1">
    <source>
        <dbReference type="SAM" id="SignalP"/>
    </source>
</evidence>
<keyword evidence="2" id="KW-0830">Ubiquinone</keyword>
<evidence type="ECO:0000313" key="2">
    <source>
        <dbReference type="EMBL" id="AIS18894.1"/>
    </source>
</evidence>
<reference evidence="2 3" key="1">
    <citation type="journal article" date="2015" name="J. Biotechnol.">
        <title>Complete genome sequence of Pseudomonas rhizosphaerae IH5T (=DSM 16299T), a phosphate-solubilizing rhizobacterium for bacterial biofertilizer.</title>
        <authorList>
            <person name="Kwak Y."/>
            <person name="Jung B.K."/>
            <person name="Shin J.H."/>
        </authorList>
    </citation>
    <scope>NUCLEOTIDE SEQUENCE [LARGE SCALE GENOMIC DNA]</scope>
    <source>
        <strain evidence="2">DSM 16299</strain>
    </source>
</reference>
<accession>A0A089YTG6</accession>
<name>A0A089YTG6_9PSED</name>
<dbReference type="RefSeq" id="WP_043192083.1">
    <property type="nucleotide sequence ID" value="NZ_CP009533.1"/>
</dbReference>
<keyword evidence="3" id="KW-1185">Reference proteome</keyword>
<dbReference type="EMBL" id="CP009533">
    <property type="protein sequence ID" value="AIS18894.1"/>
    <property type="molecule type" value="Genomic_DNA"/>
</dbReference>
<feature type="chain" id="PRO_5001852233" evidence="1">
    <location>
        <begin position="18"/>
        <end position="116"/>
    </location>
</feature>
<keyword evidence="1" id="KW-0732">Signal</keyword>
<dbReference type="Proteomes" id="UP000029499">
    <property type="component" value="Chromosome"/>
</dbReference>
<dbReference type="OrthoDB" id="7013721at2"/>
<dbReference type="AlphaFoldDB" id="A0A089YTG6"/>